<dbReference type="EnsemblMetazoa" id="CLYHEMT023411.1">
    <property type="protein sequence ID" value="CLYHEMP023411.1"/>
    <property type="gene ID" value="CLYHEMG023411"/>
</dbReference>
<reference evidence="10" key="1">
    <citation type="submission" date="2021-01" db="UniProtKB">
        <authorList>
            <consortium name="EnsemblMetazoa"/>
        </authorList>
    </citation>
    <scope>IDENTIFICATION</scope>
</reference>
<evidence type="ECO:0000259" key="7">
    <source>
        <dbReference type="PROSITE" id="PS50178"/>
    </source>
</evidence>
<evidence type="ECO:0000313" key="11">
    <source>
        <dbReference type="Proteomes" id="UP000594262"/>
    </source>
</evidence>
<feature type="coiled-coil region" evidence="5">
    <location>
        <begin position="342"/>
        <end position="407"/>
    </location>
</feature>
<dbReference type="GO" id="GO:1901098">
    <property type="term" value="P:positive regulation of autophagosome maturation"/>
    <property type="evidence" value="ECO:0007669"/>
    <property type="project" value="TreeGrafter"/>
</dbReference>
<dbReference type="GO" id="GO:0072383">
    <property type="term" value="P:plus-end-directed vesicle transport along microtubule"/>
    <property type="evidence" value="ECO:0007669"/>
    <property type="project" value="TreeGrafter"/>
</dbReference>
<evidence type="ECO:0000259" key="9">
    <source>
        <dbReference type="PROSITE" id="PS50866"/>
    </source>
</evidence>
<dbReference type="InterPro" id="IPR000306">
    <property type="entry name" value="Znf_FYVE"/>
</dbReference>
<organism evidence="10 11">
    <name type="scientific">Clytia hemisphaerica</name>
    <dbReference type="NCBI Taxonomy" id="252671"/>
    <lineage>
        <taxon>Eukaryota</taxon>
        <taxon>Metazoa</taxon>
        <taxon>Cnidaria</taxon>
        <taxon>Hydrozoa</taxon>
        <taxon>Hydroidolina</taxon>
        <taxon>Leptothecata</taxon>
        <taxon>Obeliida</taxon>
        <taxon>Clytiidae</taxon>
        <taxon>Clytia</taxon>
    </lineage>
</organism>
<evidence type="ECO:0008006" key="12">
    <source>
        <dbReference type="Google" id="ProtNLM"/>
    </source>
</evidence>
<dbReference type="GeneID" id="136811383"/>
<dbReference type="InterPro" id="IPR013083">
    <property type="entry name" value="Znf_RING/FYVE/PHD"/>
</dbReference>
<evidence type="ECO:0000256" key="1">
    <source>
        <dbReference type="ARBA" id="ARBA00022723"/>
    </source>
</evidence>
<dbReference type="Gene3D" id="2.60.120.680">
    <property type="entry name" value="GOLD domain"/>
    <property type="match status" value="1"/>
</dbReference>
<dbReference type="GO" id="GO:0005776">
    <property type="term" value="C:autophagosome"/>
    <property type="evidence" value="ECO:0007669"/>
    <property type="project" value="TreeGrafter"/>
</dbReference>
<dbReference type="OrthoDB" id="660555at2759"/>
<dbReference type="PROSITE" id="PS50866">
    <property type="entry name" value="GOLD"/>
    <property type="match status" value="1"/>
</dbReference>
<dbReference type="PANTHER" id="PTHR46753">
    <property type="entry name" value="FYVE AND COILED-COIL DOMAIN-CONTAINING PROTEIN 1"/>
    <property type="match status" value="1"/>
</dbReference>
<dbReference type="InterPro" id="IPR011011">
    <property type="entry name" value="Znf_FYVE_PHD"/>
</dbReference>
<dbReference type="Proteomes" id="UP000594262">
    <property type="component" value="Unplaced"/>
</dbReference>
<dbReference type="PROSITE" id="PS50826">
    <property type="entry name" value="RUN"/>
    <property type="match status" value="1"/>
</dbReference>
<evidence type="ECO:0000256" key="4">
    <source>
        <dbReference type="PROSITE-ProRule" id="PRU00175"/>
    </source>
</evidence>
<feature type="domain" description="GOLD" evidence="9">
    <location>
        <begin position="1115"/>
        <end position="1219"/>
    </location>
</feature>
<keyword evidence="1" id="KW-0479">Metal-binding</keyword>
<evidence type="ECO:0000313" key="10">
    <source>
        <dbReference type="EnsemblMetazoa" id="CLYHEMP023411.1"/>
    </source>
</evidence>
<feature type="coiled-coil region" evidence="5">
    <location>
        <begin position="577"/>
        <end position="918"/>
    </location>
</feature>
<dbReference type="SUPFAM" id="SSF57903">
    <property type="entry name" value="FYVE/PHD zinc finger"/>
    <property type="match status" value="1"/>
</dbReference>
<dbReference type="Pfam" id="PF01363">
    <property type="entry name" value="FYVE"/>
    <property type="match status" value="1"/>
</dbReference>
<evidence type="ECO:0000256" key="3">
    <source>
        <dbReference type="ARBA" id="ARBA00022833"/>
    </source>
</evidence>
<accession>A0A7M5XH16</accession>
<dbReference type="Gene3D" id="3.30.40.10">
    <property type="entry name" value="Zinc/RING finger domain, C3HC4 (zinc finger)"/>
    <property type="match status" value="1"/>
</dbReference>
<dbReference type="PROSITE" id="PS50178">
    <property type="entry name" value="ZF_FYVE"/>
    <property type="match status" value="1"/>
</dbReference>
<dbReference type="InterPro" id="IPR036598">
    <property type="entry name" value="GOLD_dom_sf"/>
</dbReference>
<feature type="domain" description="FYVE-type" evidence="7">
    <location>
        <begin position="944"/>
        <end position="1002"/>
    </location>
</feature>
<evidence type="ECO:0000256" key="5">
    <source>
        <dbReference type="SAM" id="Coils"/>
    </source>
</evidence>
<dbReference type="PANTHER" id="PTHR46753:SF2">
    <property type="entry name" value="FYVE AND COILED-COIL DOMAIN-CONTAINING PROTEIN 1"/>
    <property type="match status" value="1"/>
</dbReference>
<dbReference type="Gene3D" id="1.10.287.1490">
    <property type="match status" value="1"/>
</dbReference>
<feature type="coiled-coil region" evidence="5">
    <location>
        <begin position="462"/>
        <end position="496"/>
    </location>
</feature>
<keyword evidence="2 4" id="KW-0863">Zinc-finger</keyword>
<dbReference type="InterPro" id="IPR004012">
    <property type="entry name" value="Run_dom"/>
</dbReference>
<evidence type="ECO:0000259" key="6">
    <source>
        <dbReference type="PROSITE" id="PS50089"/>
    </source>
</evidence>
<keyword evidence="11" id="KW-1185">Reference proteome</keyword>
<dbReference type="GO" id="GO:0008270">
    <property type="term" value="F:zinc ion binding"/>
    <property type="evidence" value="ECO:0007669"/>
    <property type="project" value="UniProtKB-KW"/>
</dbReference>
<evidence type="ECO:0000256" key="2">
    <source>
        <dbReference type="ARBA" id="ARBA00022771"/>
    </source>
</evidence>
<evidence type="ECO:0000259" key="8">
    <source>
        <dbReference type="PROSITE" id="PS50826"/>
    </source>
</evidence>
<proteinExistence type="predicted"/>
<dbReference type="AlphaFoldDB" id="A0A7M5XH16"/>
<dbReference type="SUPFAM" id="SSF140741">
    <property type="entry name" value="RUN domain-like"/>
    <property type="match status" value="1"/>
</dbReference>
<feature type="domain" description="RUN" evidence="8">
    <location>
        <begin position="36"/>
        <end position="165"/>
    </location>
</feature>
<dbReference type="InterPro" id="IPR001841">
    <property type="entry name" value="Znf_RING"/>
</dbReference>
<name>A0A7M5XH16_9CNID</name>
<dbReference type="RefSeq" id="XP_066924085.1">
    <property type="nucleotide sequence ID" value="XM_067067984.1"/>
</dbReference>
<dbReference type="CDD" id="cd15730">
    <property type="entry name" value="FYVE_EEA1"/>
    <property type="match status" value="1"/>
</dbReference>
<dbReference type="InterPro" id="IPR017455">
    <property type="entry name" value="Znf_FYVE-rel"/>
</dbReference>
<dbReference type="PROSITE" id="PS50089">
    <property type="entry name" value="ZF_RING_2"/>
    <property type="match status" value="1"/>
</dbReference>
<dbReference type="SMART" id="SM00593">
    <property type="entry name" value="RUN"/>
    <property type="match status" value="1"/>
</dbReference>
<dbReference type="SMART" id="SM00064">
    <property type="entry name" value="FYVE"/>
    <property type="match status" value="1"/>
</dbReference>
<dbReference type="InterPro" id="IPR037213">
    <property type="entry name" value="Run_dom_sf"/>
</dbReference>
<dbReference type="InterPro" id="IPR009038">
    <property type="entry name" value="GOLD_dom"/>
</dbReference>
<keyword evidence="5" id="KW-0175">Coiled coil</keyword>
<protein>
    <recommendedName>
        <fullName evidence="12">FYVE and coiled-coil domain-containing protein 1</fullName>
    </recommendedName>
</protein>
<dbReference type="Gene3D" id="1.20.58.900">
    <property type="match status" value="1"/>
</dbReference>
<dbReference type="GO" id="GO:0005764">
    <property type="term" value="C:lysosome"/>
    <property type="evidence" value="ECO:0007669"/>
    <property type="project" value="TreeGrafter"/>
</dbReference>
<sequence>MSAGKYSPPERLIFDVQGLIAEIKSEYFSNDQTPLDDNDTLVHKLCVRLENILRYGAREKYSFMGTKKDYWNFINDSLPKDEIVKFVQTIQELKSNQGKGRALLRQALMEKCLADTLQRCAINERLTKEYYLTDSIFRNNSHLQTLVHSLYDLNAIDFNLPHKGYDLDRSFPSFARKTFGNEPRQRRDSTMSTVSHLENDPVHILSGHVINLASLLNSWYPENIIKTVGEETLSLKDNIEKVRQITSNFEKLYGKITSDNSALKTELNRVKEENLKTNGDYELRLKQLNERYTSLQNMDISATEEKLKGLYDKLVITETELTESKVKLVSSAKENELLQNKLEISLNTQKTLIEEKEQLREQVEQCNAEIERTKHIEHCSESTNKILEGKLSELQKVNGELKTKERELGNQVVQLDSQLKIRDNELESLKSAFEQSTGFVVGSFKELKNELNNQLLEKNSDISSMSSKNDNLIEESKSLSNQNGELQTRIETLEQKVLGESKKRDDLESIVQLQKQNLAVEMKHKSYLSSCMQEIWSQLVESDHVDGKTTQQDLDYNAMTLKQESFVQKLKSLQSDHENISNLMKSKNDDMTHLQEELQKKDTSCNEFEIQVKELQNEIAELQKNITELNNQLTNLKNDMESSQNEQVSTLSSELTQLTEEIELKSQKYEDLEKRFVELEMEMLKIKPAFEELSSEKENVLKENEELSSTVTNLTKKLEEMRIQHQDASSSLEGFNAKENSYRNEIKTIKQEMESLVNIKNQEIQSLKFEMSSAEMKYETAASEMRKLEDAKNDLEKLNRSKDEKITELESNVSTCSATFRTEKEAVEREYASLQKKFDAAEEKIKITEKEITFLKVQVAKIAKEKEEERATRINTFNKLNNVIEEKKKMALDFEEERDQLISDMKELKDHLVNMTKDKHELWQKKDSLEFAIRQKNEERWVDDKEAKQCSLCLTDFSLVVRKHHCRLCGNIFCNNCSNHWLKTAHSRKKIRACRACSTTYNEKNGGGTAAVDEDNSLSDTISVHSHYESFDQNDQSDIDSNPGNFEVLDSSSITKSGSFGPTEQITIDETTDEIKETIIPTPGETSIPVNTELENDAENEDASAVESTPELDDREKIELTVYAGKRCFVPLVVAGRFYELSWEFTSAPKDVGFGIAFKKTEEVGNESLETLVPFSRYMSHKSVIHGKMTIDHPGLYYLCFSNAYSRFTSKTIECFVSLSKCVIKPSPE</sequence>
<dbReference type="Pfam" id="PF02759">
    <property type="entry name" value="RUN"/>
    <property type="match status" value="1"/>
</dbReference>
<keyword evidence="3" id="KW-0862">Zinc</keyword>
<feature type="domain" description="RING-type" evidence="6">
    <location>
        <begin position="950"/>
        <end position="998"/>
    </location>
</feature>
<dbReference type="SUPFAM" id="SSF101576">
    <property type="entry name" value="Supernatant protein factor (SPF), C-terminal domain"/>
    <property type="match status" value="1"/>
</dbReference>
<dbReference type="GO" id="GO:0005770">
    <property type="term" value="C:late endosome"/>
    <property type="evidence" value="ECO:0007669"/>
    <property type="project" value="TreeGrafter"/>
</dbReference>